<dbReference type="EMBL" id="JBHRTR010000013">
    <property type="protein sequence ID" value="MFC3226461.1"/>
    <property type="molecule type" value="Genomic_DNA"/>
</dbReference>
<protein>
    <submittedName>
        <fullName evidence="2">DUF1772 domain-containing protein</fullName>
    </submittedName>
</protein>
<sequence>MNGGFLGDLTAVLAVLAALGAGLIAGTFFAFSTFVMQALGRQPAAQGIAAMQTINVTVINPWFLGAFIGTALLALAVAALGLWQGWAGATPLLLGGALLYLVGCFGVTAAFNVPRNEALAKVAADSADGTALWRRYLSGWTAWNHVRTVASLAASACFILALV</sequence>
<keyword evidence="1" id="KW-1133">Transmembrane helix</keyword>
<name>A0ABV7KVR6_9PROT</name>
<feature type="transmembrane region" description="Helical" evidence="1">
    <location>
        <begin position="12"/>
        <end position="40"/>
    </location>
</feature>
<feature type="transmembrane region" description="Helical" evidence="1">
    <location>
        <begin position="61"/>
        <end position="86"/>
    </location>
</feature>
<dbReference type="Proteomes" id="UP001595528">
    <property type="component" value="Unassembled WGS sequence"/>
</dbReference>
<evidence type="ECO:0000313" key="2">
    <source>
        <dbReference type="EMBL" id="MFC3226461.1"/>
    </source>
</evidence>
<accession>A0ABV7KVR6</accession>
<keyword evidence="3" id="KW-1185">Reference proteome</keyword>
<feature type="transmembrane region" description="Helical" evidence="1">
    <location>
        <begin position="92"/>
        <end position="111"/>
    </location>
</feature>
<reference evidence="3" key="1">
    <citation type="journal article" date="2019" name="Int. J. Syst. Evol. Microbiol.">
        <title>The Global Catalogue of Microorganisms (GCM) 10K type strain sequencing project: providing services to taxonomists for standard genome sequencing and annotation.</title>
        <authorList>
            <consortium name="The Broad Institute Genomics Platform"/>
            <consortium name="The Broad Institute Genome Sequencing Center for Infectious Disease"/>
            <person name="Wu L."/>
            <person name="Ma J."/>
        </authorList>
    </citation>
    <scope>NUCLEOTIDE SEQUENCE [LARGE SCALE GENOMIC DNA]</scope>
    <source>
        <strain evidence="3">KCTC 42964</strain>
    </source>
</reference>
<organism evidence="2 3">
    <name type="scientific">Marinibaculum pumilum</name>
    <dbReference type="NCBI Taxonomy" id="1766165"/>
    <lineage>
        <taxon>Bacteria</taxon>
        <taxon>Pseudomonadati</taxon>
        <taxon>Pseudomonadota</taxon>
        <taxon>Alphaproteobacteria</taxon>
        <taxon>Rhodospirillales</taxon>
        <taxon>Rhodospirillaceae</taxon>
        <taxon>Marinibaculum</taxon>
    </lineage>
</organism>
<evidence type="ECO:0000313" key="3">
    <source>
        <dbReference type="Proteomes" id="UP001595528"/>
    </source>
</evidence>
<proteinExistence type="predicted"/>
<evidence type="ECO:0000256" key="1">
    <source>
        <dbReference type="SAM" id="Phobius"/>
    </source>
</evidence>
<dbReference type="RefSeq" id="WP_379898461.1">
    <property type="nucleotide sequence ID" value="NZ_JBHRTR010000013.1"/>
</dbReference>
<gene>
    <name evidence="2" type="ORF">ACFOGJ_04425</name>
</gene>
<keyword evidence="1" id="KW-0812">Transmembrane</keyword>
<dbReference type="InterPro" id="IPR013901">
    <property type="entry name" value="Anthrone_oxy"/>
</dbReference>
<dbReference type="Pfam" id="PF08592">
    <property type="entry name" value="Anthrone_oxy"/>
    <property type="match status" value="1"/>
</dbReference>
<comment type="caution">
    <text evidence="2">The sequence shown here is derived from an EMBL/GenBank/DDBJ whole genome shotgun (WGS) entry which is preliminary data.</text>
</comment>
<keyword evidence="1" id="KW-0472">Membrane</keyword>